<keyword evidence="5" id="KW-1185">Reference proteome</keyword>
<feature type="transmembrane region" description="Helical" evidence="2">
    <location>
        <begin position="272"/>
        <end position="292"/>
    </location>
</feature>
<feature type="region of interest" description="Disordered" evidence="1">
    <location>
        <begin position="89"/>
        <end position="153"/>
    </location>
</feature>
<organism evidence="4 5">
    <name type="scientific">Plesiocystis pacifica SIR-1</name>
    <dbReference type="NCBI Taxonomy" id="391625"/>
    <lineage>
        <taxon>Bacteria</taxon>
        <taxon>Pseudomonadati</taxon>
        <taxon>Myxococcota</taxon>
        <taxon>Polyangia</taxon>
        <taxon>Nannocystales</taxon>
        <taxon>Nannocystaceae</taxon>
        <taxon>Plesiocystis</taxon>
    </lineage>
</organism>
<feature type="signal peptide" evidence="3">
    <location>
        <begin position="1"/>
        <end position="34"/>
    </location>
</feature>
<dbReference type="EMBL" id="ABCS01000070">
    <property type="protein sequence ID" value="EDM76204.1"/>
    <property type="molecule type" value="Genomic_DNA"/>
</dbReference>
<evidence type="ECO:0000256" key="2">
    <source>
        <dbReference type="SAM" id="Phobius"/>
    </source>
</evidence>
<evidence type="ECO:0000256" key="1">
    <source>
        <dbReference type="SAM" id="MobiDB-lite"/>
    </source>
</evidence>
<protein>
    <submittedName>
        <fullName evidence="4">Uncharacterized protein</fullName>
    </submittedName>
</protein>
<reference evidence="4 5" key="1">
    <citation type="submission" date="2007-06" db="EMBL/GenBank/DDBJ databases">
        <authorList>
            <person name="Shimkets L."/>
            <person name="Ferriera S."/>
            <person name="Johnson J."/>
            <person name="Kravitz S."/>
            <person name="Beeson K."/>
            <person name="Sutton G."/>
            <person name="Rogers Y.-H."/>
            <person name="Friedman R."/>
            <person name="Frazier M."/>
            <person name="Venter J.C."/>
        </authorList>
    </citation>
    <scope>NUCLEOTIDE SEQUENCE [LARGE SCALE GENOMIC DNA]</scope>
    <source>
        <strain evidence="4 5">SIR-1</strain>
    </source>
</reference>
<evidence type="ECO:0000313" key="4">
    <source>
        <dbReference type="EMBL" id="EDM76204.1"/>
    </source>
</evidence>
<evidence type="ECO:0000313" key="5">
    <source>
        <dbReference type="Proteomes" id="UP000005801"/>
    </source>
</evidence>
<name>A6GD46_9BACT</name>
<proteinExistence type="predicted"/>
<dbReference type="AlphaFoldDB" id="A6GD46"/>
<keyword evidence="2" id="KW-0472">Membrane</keyword>
<gene>
    <name evidence="4" type="ORF">PPSIR1_07623</name>
</gene>
<sequence>MSGIASIARRSLRCVCCWSLSASLTLGAPAFAQAAGFAAPATPTEASPNRSDEVLLESGGFLVGEVTEYIPGEYVVIIPRGSTEPKRFEWSEVSSVTRDSAPSSAGELEPEPAPPPDSSALPAPATVPGGVVAEPTSESESESEAEGTHVSVSLPPTAKTPIYLYRVEGEAYGSSAAGTIHALAYSEVCESPCFGTLSDTRGEFFVGGGKYQGSKRFRLMGNAPGYDIKVTPKPKWYRYLGYGLAAGSALVTGLMLIAPFEVSMPKSAAKGWYAGAGILGGGMLIGGLTLSFSRSKVEVERKFR</sequence>
<accession>A6GD46</accession>
<dbReference type="Proteomes" id="UP000005801">
    <property type="component" value="Unassembled WGS sequence"/>
</dbReference>
<feature type="transmembrane region" description="Helical" evidence="2">
    <location>
        <begin position="239"/>
        <end position="260"/>
    </location>
</feature>
<keyword evidence="3" id="KW-0732">Signal</keyword>
<keyword evidence="2" id="KW-0812">Transmembrane</keyword>
<comment type="caution">
    <text evidence="4">The sequence shown here is derived from an EMBL/GenBank/DDBJ whole genome shotgun (WGS) entry which is preliminary data.</text>
</comment>
<feature type="chain" id="PRO_5002697687" evidence="3">
    <location>
        <begin position="35"/>
        <end position="304"/>
    </location>
</feature>
<keyword evidence="2" id="KW-1133">Transmembrane helix</keyword>
<evidence type="ECO:0000256" key="3">
    <source>
        <dbReference type="SAM" id="SignalP"/>
    </source>
</evidence>